<dbReference type="EMBL" id="CP035758">
    <property type="protein sequence ID" value="QBD82723.1"/>
    <property type="molecule type" value="Genomic_DNA"/>
</dbReference>
<evidence type="ECO:0000313" key="2">
    <source>
        <dbReference type="EMBL" id="QBD82723.1"/>
    </source>
</evidence>
<name>A0A4P6K467_KTERU</name>
<gene>
    <name evidence="2" type="ORF">EPA93_44855</name>
</gene>
<dbReference type="InterPro" id="IPR006674">
    <property type="entry name" value="HD_domain"/>
</dbReference>
<organism evidence="2 3">
    <name type="scientific">Ktedonosporobacter rubrisoli</name>
    <dbReference type="NCBI Taxonomy" id="2509675"/>
    <lineage>
        <taxon>Bacteria</taxon>
        <taxon>Bacillati</taxon>
        <taxon>Chloroflexota</taxon>
        <taxon>Ktedonobacteria</taxon>
        <taxon>Ktedonobacterales</taxon>
        <taxon>Ktedonosporobacteraceae</taxon>
        <taxon>Ktedonosporobacter</taxon>
    </lineage>
</organism>
<dbReference type="KEGG" id="kbs:EPA93_44855"/>
<sequence>MQDTLTELRSWLLRLAKETFEREESKDAAHDYDHIVRTMALADTIQRHEGGDLPTIWAAVAFHDVGQTRERQHGGDHAQISAAMAADLLMHTAFPQHAIPAVQQAIRDHRLTGGTRPQSLEGCILYDADKIDTLGAIGIGRLYSITGHYNQKIYSPLPADVSEPVDLLTIRKLRRRPDYSPSIEFQLLFIDLPERMTTATGKHLARERYDYMAEFFKRLEKEVKGEL</sequence>
<dbReference type="PANTHER" id="PTHR33594">
    <property type="entry name" value="SUPERFAMILY HYDROLASE, PUTATIVE (AFU_ORTHOLOGUE AFUA_1G03035)-RELATED"/>
    <property type="match status" value="1"/>
</dbReference>
<dbReference type="SUPFAM" id="SSF109604">
    <property type="entry name" value="HD-domain/PDEase-like"/>
    <property type="match status" value="1"/>
</dbReference>
<dbReference type="OrthoDB" id="9797344at2"/>
<dbReference type="Pfam" id="PF01966">
    <property type="entry name" value="HD"/>
    <property type="match status" value="1"/>
</dbReference>
<keyword evidence="3" id="KW-1185">Reference proteome</keyword>
<dbReference type="Gene3D" id="1.10.3210.50">
    <property type="match status" value="1"/>
</dbReference>
<evidence type="ECO:0000313" key="3">
    <source>
        <dbReference type="Proteomes" id="UP000290365"/>
    </source>
</evidence>
<reference evidence="2 3" key="1">
    <citation type="submission" date="2019-01" db="EMBL/GenBank/DDBJ databases">
        <title>Ktedonosporobacter rubrisoli SCAWS-G2.</title>
        <authorList>
            <person name="Huang Y."/>
            <person name="Yan B."/>
        </authorList>
    </citation>
    <scope>NUCLEOTIDE SEQUENCE [LARGE SCALE GENOMIC DNA]</scope>
    <source>
        <strain evidence="2 3">SCAWS-G2</strain>
    </source>
</reference>
<accession>A0A4P6K467</accession>
<evidence type="ECO:0000259" key="1">
    <source>
        <dbReference type="Pfam" id="PF01966"/>
    </source>
</evidence>
<proteinExistence type="predicted"/>
<dbReference type="Proteomes" id="UP000290365">
    <property type="component" value="Chromosome"/>
</dbReference>
<dbReference type="AlphaFoldDB" id="A0A4P6K467"/>
<protein>
    <submittedName>
        <fullName evidence="2">HD domain-containing protein</fullName>
    </submittedName>
</protein>
<dbReference type="PANTHER" id="PTHR33594:SF1">
    <property type="entry name" value="HD_PDEASE DOMAIN-CONTAINING PROTEIN"/>
    <property type="match status" value="1"/>
</dbReference>
<dbReference type="RefSeq" id="WP_129893792.1">
    <property type="nucleotide sequence ID" value="NZ_CP035758.1"/>
</dbReference>
<feature type="domain" description="HD" evidence="1">
    <location>
        <begin position="32"/>
        <end position="133"/>
    </location>
</feature>